<feature type="domain" description="Smr" evidence="7">
    <location>
        <begin position="98"/>
        <end position="173"/>
    </location>
</feature>
<dbReference type="InterPro" id="IPR002625">
    <property type="entry name" value="Smr_dom"/>
</dbReference>
<evidence type="ECO:0000313" key="8">
    <source>
        <dbReference type="EMBL" id="QCI23131.1"/>
    </source>
</evidence>
<sequence>MRKKQLLFHEDWFLFYQGLKGFQKMKQDTIFHMRYHKEKKNMVLKKSIFEQDAHCHYFSSNKPKMLINLDPIYYIRDNSYLNELKKLKVGAYIPDIILDLHGLTQYQAKRKLGELIHICYKKKFFCANVIHGHGKNILKRQIPLWLSKHPDIIAFHQAPKMFGSDAAILVLIDFKV</sequence>
<dbReference type="InterPro" id="IPR036063">
    <property type="entry name" value="Smr_dom_sf"/>
</dbReference>
<dbReference type="Gene3D" id="3.30.1370.110">
    <property type="match status" value="1"/>
</dbReference>
<dbReference type="PANTHER" id="PTHR35562">
    <property type="entry name" value="DNA ENDONUCLEASE SMRA-RELATED"/>
    <property type="match status" value="1"/>
</dbReference>
<dbReference type="Pfam" id="PF01713">
    <property type="entry name" value="Smr"/>
    <property type="match status" value="1"/>
</dbReference>
<gene>
    <name evidence="6 8" type="primary">smrB</name>
    <name evidence="8" type="ORF">D9V73_00460</name>
</gene>
<dbReference type="HAMAP" id="MF_01042">
    <property type="entry name" value="SmrB"/>
    <property type="match status" value="1"/>
</dbReference>
<dbReference type="EC" id="3.1.-.-" evidence="6"/>
<evidence type="ECO:0000256" key="2">
    <source>
        <dbReference type="ARBA" id="ARBA00022730"/>
    </source>
</evidence>
<proteinExistence type="inferred from homology"/>
<dbReference type="PANTHER" id="PTHR35562:SF1">
    <property type="entry name" value="UPF0115 PROTEIN YFCN"/>
    <property type="match status" value="1"/>
</dbReference>
<keyword evidence="3 6" id="KW-0255">Endonuclease</keyword>
<evidence type="ECO:0000256" key="5">
    <source>
        <dbReference type="ARBA" id="ARBA00022884"/>
    </source>
</evidence>
<evidence type="ECO:0000256" key="6">
    <source>
        <dbReference type="HAMAP-Rule" id="MF_01042"/>
    </source>
</evidence>
<dbReference type="AlphaFoldDB" id="A0A4D6YA25"/>
<dbReference type="RefSeq" id="WP_158336307.1">
    <property type="nucleotide sequence ID" value="NZ_CP033004.1"/>
</dbReference>
<comment type="function">
    <text evidence="6">Acts as a ribosome collision sensor. Detects stalled/collided disomes (pairs of ribosomes where the leading ribosome is stalled and a second ribosome has collided with it) and endonucleolytically cleaves mRNA at the 5' boundary of the stalled ribosome. Stalled/collided disomes form a new interface (primarily via the 30S subunits) that binds SmrB. Cleaved mRNA becomes available for tmRNA ligation, leading to ribosomal subunit dissociation and rescue of stalled ribosomes.</text>
</comment>
<reference evidence="8 9" key="1">
    <citation type="submission" date="2018-10" db="EMBL/GenBank/DDBJ databases">
        <title>Comparative functional genomics of the obligate endosymbiont Buchnera aphidicola.</title>
        <authorList>
            <person name="Chong R.A."/>
        </authorList>
    </citation>
    <scope>NUCLEOTIDE SEQUENCE [LARGE SCALE GENOMIC DNA]</scope>
    <source>
        <strain evidence="8 9">Mrh</strain>
    </source>
</reference>
<evidence type="ECO:0000256" key="3">
    <source>
        <dbReference type="ARBA" id="ARBA00022759"/>
    </source>
</evidence>
<evidence type="ECO:0000313" key="9">
    <source>
        <dbReference type="Proteomes" id="UP000298566"/>
    </source>
</evidence>
<protein>
    <recommendedName>
        <fullName evidence="6">Ribosome rescue factor SmrB</fullName>
        <ecNumber evidence="6">3.1.-.-</ecNumber>
    </recommendedName>
</protein>
<organism evidence="8 9">
    <name type="scientific">Buchnera aphidicola subsp. Melaphis rhois</name>
    <dbReference type="NCBI Taxonomy" id="118103"/>
    <lineage>
        <taxon>Bacteria</taxon>
        <taxon>Pseudomonadati</taxon>
        <taxon>Pseudomonadota</taxon>
        <taxon>Gammaproteobacteria</taxon>
        <taxon>Enterobacterales</taxon>
        <taxon>Erwiniaceae</taxon>
        <taxon>Buchnera</taxon>
    </lineage>
</organism>
<dbReference type="OrthoDB" id="5795446at2"/>
<dbReference type="Proteomes" id="UP000298566">
    <property type="component" value="Chromosome"/>
</dbReference>
<evidence type="ECO:0000259" key="7">
    <source>
        <dbReference type="PROSITE" id="PS50828"/>
    </source>
</evidence>
<keyword evidence="1 6" id="KW-0540">Nuclease</keyword>
<dbReference type="EMBL" id="CP033004">
    <property type="protein sequence ID" value="QCI23131.1"/>
    <property type="molecule type" value="Genomic_DNA"/>
</dbReference>
<comment type="subunit">
    <text evidence="6">Associates with collided ribosomes, but not with correctly translating polysomes.</text>
</comment>
<dbReference type="GO" id="GO:0004521">
    <property type="term" value="F:RNA endonuclease activity"/>
    <property type="evidence" value="ECO:0007669"/>
    <property type="project" value="UniProtKB-UniRule"/>
</dbReference>
<dbReference type="PROSITE" id="PS50828">
    <property type="entry name" value="SMR"/>
    <property type="match status" value="1"/>
</dbReference>
<dbReference type="InterPro" id="IPR022990">
    <property type="entry name" value="SmrB-like"/>
</dbReference>
<dbReference type="SUPFAM" id="SSF160443">
    <property type="entry name" value="SMR domain-like"/>
    <property type="match status" value="1"/>
</dbReference>
<evidence type="ECO:0000256" key="4">
    <source>
        <dbReference type="ARBA" id="ARBA00022801"/>
    </source>
</evidence>
<keyword evidence="4 6" id="KW-0378">Hydrolase</keyword>
<keyword evidence="2 6" id="KW-0699">rRNA-binding</keyword>
<dbReference type="GO" id="GO:0016787">
    <property type="term" value="F:hydrolase activity"/>
    <property type="evidence" value="ECO:0007669"/>
    <property type="project" value="UniProtKB-KW"/>
</dbReference>
<dbReference type="SMART" id="SM00463">
    <property type="entry name" value="SMR"/>
    <property type="match status" value="1"/>
</dbReference>
<keyword evidence="5 6" id="KW-0694">RNA-binding</keyword>
<accession>A0A4D6YA25</accession>
<comment type="similarity">
    <text evidence="6">Belongs to the SmrB family.</text>
</comment>
<evidence type="ECO:0000256" key="1">
    <source>
        <dbReference type="ARBA" id="ARBA00022722"/>
    </source>
</evidence>
<dbReference type="NCBIfam" id="NF003432">
    <property type="entry name" value="PRK04946.1"/>
    <property type="match status" value="1"/>
</dbReference>
<dbReference type="GO" id="GO:0072344">
    <property type="term" value="P:rescue of stalled ribosome"/>
    <property type="evidence" value="ECO:0007669"/>
    <property type="project" value="UniProtKB-UniRule"/>
</dbReference>
<dbReference type="GO" id="GO:0019843">
    <property type="term" value="F:rRNA binding"/>
    <property type="evidence" value="ECO:0007669"/>
    <property type="project" value="UniProtKB-UniRule"/>
</dbReference>
<name>A0A4D6YA25_BUCMH</name>